<organism evidence="2">
    <name type="scientific">marine sediment metagenome</name>
    <dbReference type="NCBI Taxonomy" id="412755"/>
    <lineage>
        <taxon>unclassified sequences</taxon>
        <taxon>metagenomes</taxon>
        <taxon>ecological metagenomes</taxon>
    </lineage>
</organism>
<feature type="region of interest" description="Disordered" evidence="1">
    <location>
        <begin position="77"/>
        <end position="101"/>
    </location>
</feature>
<sequence length="101" mass="10575">MKDSKPAYTYNFLGLDRYTVSATDPVPAGPATVVLDFDYDGGGAGKGGMATLSVNGKTVGKGRIEKTQPLMFSADETADVGLDNQTPVAEDIGIGPEETRF</sequence>
<evidence type="ECO:0000313" key="2">
    <source>
        <dbReference type="EMBL" id="GAH45381.1"/>
    </source>
</evidence>
<dbReference type="AlphaFoldDB" id="X1FI89"/>
<gene>
    <name evidence="2" type="ORF">S03H2_14695</name>
</gene>
<accession>X1FI89</accession>
<feature type="non-terminal residue" evidence="2">
    <location>
        <position position="101"/>
    </location>
</feature>
<name>X1FI89_9ZZZZ</name>
<proteinExistence type="predicted"/>
<comment type="caution">
    <text evidence="2">The sequence shown here is derived from an EMBL/GenBank/DDBJ whole genome shotgun (WGS) entry which is preliminary data.</text>
</comment>
<protein>
    <submittedName>
        <fullName evidence="2">Uncharacterized protein</fullName>
    </submittedName>
</protein>
<evidence type="ECO:0000256" key="1">
    <source>
        <dbReference type="SAM" id="MobiDB-lite"/>
    </source>
</evidence>
<dbReference type="EMBL" id="BARU01007461">
    <property type="protein sequence ID" value="GAH45381.1"/>
    <property type="molecule type" value="Genomic_DNA"/>
</dbReference>
<reference evidence="2" key="1">
    <citation type="journal article" date="2014" name="Front. Microbiol.">
        <title>High frequency of phylogenetically diverse reductive dehalogenase-homologous genes in deep subseafloor sedimentary metagenomes.</title>
        <authorList>
            <person name="Kawai M."/>
            <person name="Futagami T."/>
            <person name="Toyoda A."/>
            <person name="Takaki Y."/>
            <person name="Nishi S."/>
            <person name="Hori S."/>
            <person name="Arai W."/>
            <person name="Tsubouchi T."/>
            <person name="Morono Y."/>
            <person name="Uchiyama I."/>
            <person name="Ito T."/>
            <person name="Fujiyama A."/>
            <person name="Inagaki F."/>
            <person name="Takami H."/>
        </authorList>
    </citation>
    <scope>NUCLEOTIDE SEQUENCE</scope>
    <source>
        <strain evidence="2">Expedition CK06-06</strain>
    </source>
</reference>